<evidence type="ECO:0000256" key="1">
    <source>
        <dbReference type="ARBA" id="ARBA00023015"/>
    </source>
</evidence>
<dbReference type="Gene3D" id="1.10.260.40">
    <property type="entry name" value="lambda repressor-like DNA-binding domains"/>
    <property type="match status" value="1"/>
</dbReference>
<keyword evidence="2" id="KW-0238">DNA-binding</keyword>
<dbReference type="InterPro" id="IPR010982">
    <property type="entry name" value="Lambda_DNA-bd_dom_sf"/>
</dbReference>
<reference evidence="5 6" key="1">
    <citation type="submission" date="2019-06" db="EMBL/GenBank/DDBJ databases">
        <title>Whole genome shotgun sequence of Vibrio inusitatus NBRC 102082.</title>
        <authorList>
            <person name="Hosoyama A."/>
            <person name="Uohara A."/>
            <person name="Ohji S."/>
            <person name="Ichikawa N."/>
        </authorList>
    </citation>
    <scope>NUCLEOTIDE SEQUENCE [LARGE SCALE GENOMIC DNA]</scope>
    <source>
        <strain evidence="5 6">NBRC 102082</strain>
    </source>
</reference>
<dbReference type="Pfam" id="PF13377">
    <property type="entry name" value="Peripla_BP_3"/>
    <property type="match status" value="1"/>
</dbReference>
<evidence type="ECO:0000259" key="4">
    <source>
        <dbReference type="PROSITE" id="PS50932"/>
    </source>
</evidence>
<dbReference type="SUPFAM" id="SSF53822">
    <property type="entry name" value="Periplasmic binding protein-like I"/>
    <property type="match status" value="1"/>
</dbReference>
<sequence length="334" mass="36831">MATIRDVSKRAGVSAATVSRVINGTSHVCHDKKLKVEKAIRELNYKRGFSTFSPRLNRNGSIGIVVPELGGPIYSSLFQSVEEGFRQFGYHIIATSGSDDANKQKESVEYLLSRRVDAIILGNLTLDDDFLMELEQRGVPLVILNHYVPELADSCISIDHQLGGRTATEFLLSNGHTQIACIAGPQDKAGARARLQGYKNALSDANIDYNEDLVCEGDYLEASGSKAIERIIKRNKAFTAVFASNDRMAFGAMQTLRKHGMSVPEDISLLGFDNWSFNQYIAPGITTINMPLKEMASEAVQLILQKLSKKPCNVEFMLRPTLVERDSVQTLASL</sequence>
<dbReference type="Gene3D" id="3.40.50.2300">
    <property type="match status" value="2"/>
</dbReference>
<dbReference type="Pfam" id="PF00356">
    <property type="entry name" value="LacI"/>
    <property type="match status" value="1"/>
</dbReference>
<accession>A0A4Y3I043</accession>
<dbReference type="CDD" id="cd06270">
    <property type="entry name" value="PBP1_GalS-like"/>
    <property type="match status" value="1"/>
</dbReference>
<dbReference type="GO" id="GO:0000976">
    <property type="term" value="F:transcription cis-regulatory region binding"/>
    <property type="evidence" value="ECO:0007669"/>
    <property type="project" value="TreeGrafter"/>
</dbReference>
<keyword evidence="3" id="KW-0804">Transcription</keyword>
<protein>
    <submittedName>
        <fullName evidence="5">Transcriptional regulator</fullName>
    </submittedName>
</protein>
<dbReference type="GO" id="GO:0003700">
    <property type="term" value="F:DNA-binding transcription factor activity"/>
    <property type="evidence" value="ECO:0007669"/>
    <property type="project" value="TreeGrafter"/>
</dbReference>
<dbReference type="PROSITE" id="PS50932">
    <property type="entry name" value="HTH_LACI_2"/>
    <property type="match status" value="1"/>
</dbReference>
<evidence type="ECO:0000256" key="3">
    <source>
        <dbReference type="ARBA" id="ARBA00023163"/>
    </source>
</evidence>
<keyword evidence="1" id="KW-0805">Transcription regulation</keyword>
<evidence type="ECO:0000256" key="2">
    <source>
        <dbReference type="ARBA" id="ARBA00023125"/>
    </source>
</evidence>
<dbReference type="PANTHER" id="PTHR30146">
    <property type="entry name" value="LACI-RELATED TRANSCRIPTIONAL REPRESSOR"/>
    <property type="match status" value="1"/>
</dbReference>
<evidence type="ECO:0000313" key="6">
    <source>
        <dbReference type="Proteomes" id="UP000318717"/>
    </source>
</evidence>
<dbReference type="InterPro" id="IPR000843">
    <property type="entry name" value="HTH_LacI"/>
</dbReference>
<dbReference type="PRINTS" id="PR00036">
    <property type="entry name" value="HTHLACI"/>
</dbReference>
<dbReference type="Proteomes" id="UP000318717">
    <property type="component" value="Unassembled WGS sequence"/>
</dbReference>
<dbReference type="PANTHER" id="PTHR30146:SF109">
    <property type="entry name" value="HTH-TYPE TRANSCRIPTIONAL REGULATOR GALS"/>
    <property type="match status" value="1"/>
</dbReference>
<dbReference type="SMART" id="SM00354">
    <property type="entry name" value="HTH_LACI"/>
    <property type="match status" value="1"/>
</dbReference>
<dbReference type="InterPro" id="IPR046335">
    <property type="entry name" value="LacI/GalR-like_sensor"/>
</dbReference>
<name>A0A4Y3I043_9VIBR</name>
<proteinExistence type="predicted"/>
<dbReference type="EMBL" id="BJLF01000025">
    <property type="protein sequence ID" value="GEA52786.1"/>
    <property type="molecule type" value="Genomic_DNA"/>
</dbReference>
<comment type="caution">
    <text evidence="5">The sequence shown here is derived from an EMBL/GenBank/DDBJ whole genome shotgun (WGS) entry which is preliminary data.</text>
</comment>
<keyword evidence="6" id="KW-1185">Reference proteome</keyword>
<dbReference type="AlphaFoldDB" id="A0A4Y3I043"/>
<dbReference type="CDD" id="cd01392">
    <property type="entry name" value="HTH_LacI"/>
    <property type="match status" value="1"/>
</dbReference>
<feature type="domain" description="HTH lacI-type" evidence="4">
    <location>
        <begin position="2"/>
        <end position="47"/>
    </location>
</feature>
<gene>
    <name evidence="5" type="primary">galR</name>
    <name evidence="5" type="ORF">VIN01S_35900</name>
</gene>
<organism evidence="5 6">
    <name type="scientific">Vibrio inusitatus NBRC 102082</name>
    <dbReference type="NCBI Taxonomy" id="1219070"/>
    <lineage>
        <taxon>Bacteria</taxon>
        <taxon>Pseudomonadati</taxon>
        <taxon>Pseudomonadota</taxon>
        <taxon>Gammaproteobacteria</taxon>
        <taxon>Vibrionales</taxon>
        <taxon>Vibrionaceae</taxon>
        <taxon>Vibrio</taxon>
    </lineage>
</organism>
<dbReference type="InterPro" id="IPR028082">
    <property type="entry name" value="Peripla_BP_I"/>
</dbReference>
<dbReference type="SUPFAM" id="SSF47413">
    <property type="entry name" value="lambda repressor-like DNA-binding domains"/>
    <property type="match status" value="1"/>
</dbReference>
<dbReference type="RefSeq" id="WP_141347195.1">
    <property type="nucleotide sequence ID" value="NZ_BJLF01000025.1"/>
</dbReference>
<evidence type="ECO:0000313" key="5">
    <source>
        <dbReference type="EMBL" id="GEA52786.1"/>
    </source>
</evidence>
<dbReference type="OrthoDB" id="9798934at2"/>